<name>A0A1W2B5H9_9MICO</name>
<dbReference type="Proteomes" id="UP000192634">
    <property type="component" value="Unassembled WGS sequence"/>
</dbReference>
<protein>
    <submittedName>
        <fullName evidence="5">Isopenicillin N synthase</fullName>
    </submittedName>
</protein>
<keyword evidence="2" id="KW-0045">Antibiotic biosynthesis</keyword>
<feature type="domain" description="Fe2OG dioxygenase" evidence="4">
    <location>
        <begin position="170"/>
        <end position="270"/>
    </location>
</feature>
<dbReference type="PROSITE" id="PS51471">
    <property type="entry name" value="FE2OG_OXY"/>
    <property type="match status" value="1"/>
</dbReference>
<dbReference type="Gene3D" id="2.60.120.330">
    <property type="entry name" value="B-lactam Antibiotic, Isopenicillin N Synthase, Chain"/>
    <property type="match status" value="1"/>
</dbReference>
<evidence type="ECO:0000256" key="2">
    <source>
        <dbReference type="ARBA" id="ARBA00023194"/>
    </source>
</evidence>
<dbReference type="OrthoDB" id="21825at2"/>
<dbReference type="Pfam" id="PF03171">
    <property type="entry name" value="2OG-FeII_Oxy"/>
    <property type="match status" value="1"/>
</dbReference>
<dbReference type="Pfam" id="PF14226">
    <property type="entry name" value="DIOX_N"/>
    <property type="match status" value="1"/>
</dbReference>
<keyword evidence="3" id="KW-0560">Oxidoreductase</keyword>
<dbReference type="GO" id="GO:0017000">
    <property type="term" value="P:antibiotic biosynthetic process"/>
    <property type="evidence" value="ECO:0007669"/>
    <property type="project" value="UniProtKB-KW"/>
</dbReference>
<evidence type="ECO:0000256" key="1">
    <source>
        <dbReference type="ARBA" id="ARBA00004792"/>
    </source>
</evidence>
<dbReference type="GO" id="GO:0016491">
    <property type="term" value="F:oxidoreductase activity"/>
    <property type="evidence" value="ECO:0007669"/>
    <property type="project" value="UniProtKB-KW"/>
</dbReference>
<organism evidence="5 6">
    <name type="scientific">Janibacter indicus</name>
    <dbReference type="NCBI Taxonomy" id="857417"/>
    <lineage>
        <taxon>Bacteria</taxon>
        <taxon>Bacillati</taxon>
        <taxon>Actinomycetota</taxon>
        <taxon>Actinomycetes</taxon>
        <taxon>Micrococcales</taxon>
        <taxon>Intrasporangiaceae</taxon>
        <taxon>Janibacter</taxon>
    </lineage>
</organism>
<evidence type="ECO:0000256" key="3">
    <source>
        <dbReference type="RuleBase" id="RU003682"/>
    </source>
</evidence>
<accession>A0A1W2B5H9</accession>
<comment type="similarity">
    <text evidence="3">Belongs to the iron/ascorbate-dependent oxidoreductase family.</text>
</comment>
<dbReference type="InterPro" id="IPR044861">
    <property type="entry name" value="IPNS-like_FE2OG_OXY"/>
</dbReference>
<sequence>MSHDALPVLDLADLHAGPEAVERFREQLRVATHEVGFFHLRHGIDRAVVDELFATARAFFALPEEDKRVIEMTNSAQFRGWTRLGGELTQGQVDYREQIDIGPERPLRVDVDPPYLRLDGPNQWPAALPQLRTLIEAWTDRLGVIGRDLMAQWALSLGASAEHFTSTFDDASTLLKIVRYPGTEQTSQGVGDHKDPGFLTLLLIEPGKSGLQVQTDDGWIDVPPTDDCFVVNIGELMEAVTDGYLRATSHRVTAPAVGSERLSIPFFFNPALDAEAPVVPLRPEYAERARGVTQDAANVISARYGDNLLKARLRAHPDVAARHHADLVGGAG</sequence>
<dbReference type="PANTHER" id="PTHR47990">
    <property type="entry name" value="2-OXOGLUTARATE (2OG) AND FE(II)-DEPENDENT OXYGENASE SUPERFAMILY PROTEIN-RELATED"/>
    <property type="match status" value="1"/>
</dbReference>
<dbReference type="AlphaFoldDB" id="A0A1W2B5H9"/>
<dbReference type="EMBL" id="FWXN01000007">
    <property type="protein sequence ID" value="SMC67638.1"/>
    <property type="molecule type" value="Genomic_DNA"/>
</dbReference>
<proteinExistence type="inferred from homology"/>
<dbReference type="InterPro" id="IPR005123">
    <property type="entry name" value="Oxoglu/Fe-dep_dioxygenase_dom"/>
</dbReference>
<keyword evidence="3" id="KW-0408">Iron</keyword>
<dbReference type="SUPFAM" id="SSF51197">
    <property type="entry name" value="Clavaminate synthase-like"/>
    <property type="match status" value="1"/>
</dbReference>
<evidence type="ECO:0000313" key="6">
    <source>
        <dbReference type="Proteomes" id="UP000192634"/>
    </source>
</evidence>
<reference evidence="5 6" key="1">
    <citation type="submission" date="2017-04" db="EMBL/GenBank/DDBJ databases">
        <authorList>
            <person name="Afonso C.L."/>
            <person name="Miller P.J."/>
            <person name="Scott M.A."/>
            <person name="Spackman E."/>
            <person name="Goraichik I."/>
            <person name="Dimitrov K.M."/>
            <person name="Suarez D.L."/>
            <person name="Swayne D.E."/>
        </authorList>
    </citation>
    <scope>NUCLEOTIDE SEQUENCE [LARGE SCALE GENOMIC DNA]</scope>
    <source>
        <strain evidence="5 6">CGMCC 1.12511</strain>
    </source>
</reference>
<evidence type="ECO:0000259" key="4">
    <source>
        <dbReference type="PROSITE" id="PS51471"/>
    </source>
</evidence>
<dbReference type="RefSeq" id="WP_084451235.1">
    <property type="nucleotide sequence ID" value="NZ_FWXN01000007.1"/>
</dbReference>
<evidence type="ECO:0000313" key="5">
    <source>
        <dbReference type="EMBL" id="SMC67638.1"/>
    </source>
</evidence>
<gene>
    <name evidence="5" type="ORF">SAMN06296429_10784</name>
</gene>
<dbReference type="InterPro" id="IPR026992">
    <property type="entry name" value="DIOX_N"/>
</dbReference>
<dbReference type="InterPro" id="IPR027443">
    <property type="entry name" value="IPNS-like_sf"/>
</dbReference>
<comment type="pathway">
    <text evidence="1">Antibiotic biosynthesis.</text>
</comment>
<keyword evidence="3" id="KW-0479">Metal-binding</keyword>
<dbReference type="GO" id="GO:0046872">
    <property type="term" value="F:metal ion binding"/>
    <property type="evidence" value="ECO:0007669"/>
    <property type="project" value="UniProtKB-KW"/>
</dbReference>
<dbReference type="InterPro" id="IPR050231">
    <property type="entry name" value="Iron_ascorbate_oxido_reductase"/>
</dbReference>